<name>A0A840PMN9_9ACTN</name>
<dbReference type="GO" id="GO:0003700">
    <property type="term" value="F:DNA-binding transcription factor activity"/>
    <property type="evidence" value="ECO:0007669"/>
    <property type="project" value="TreeGrafter"/>
</dbReference>
<evidence type="ECO:0000313" key="5">
    <source>
        <dbReference type="Proteomes" id="UP000578449"/>
    </source>
</evidence>
<dbReference type="InterPro" id="IPR009057">
    <property type="entry name" value="Homeodomain-like_sf"/>
</dbReference>
<dbReference type="EMBL" id="JACHGN010000017">
    <property type="protein sequence ID" value="MBB5137315.1"/>
    <property type="molecule type" value="Genomic_DNA"/>
</dbReference>
<sequence>MSKEPAPRQRILDVTIELLESKGVEGVSVRDVCERAGVKAPTVYHHFGDKDGLLEAVVTAGFERYLEEKRKRAPSGDPVADLCRGWDGHVEFGVTHPAFYALMYGTPRPAKRHPAALEGEEILTELVRRIAEAGRLLLPTPEVVHIVHSATVGTTLTLITEPEAPGAEHLSQRVRDAVFASVISGYGHPAERRDGLARQALTLLVTLSAQSEGVPLTGGERALLAELLGKLAV</sequence>
<evidence type="ECO:0000256" key="2">
    <source>
        <dbReference type="PROSITE-ProRule" id="PRU00335"/>
    </source>
</evidence>
<dbReference type="GO" id="GO:0000976">
    <property type="term" value="F:transcription cis-regulatory region binding"/>
    <property type="evidence" value="ECO:0007669"/>
    <property type="project" value="TreeGrafter"/>
</dbReference>
<dbReference type="Gene3D" id="1.10.357.10">
    <property type="entry name" value="Tetracycline Repressor, domain 2"/>
    <property type="match status" value="1"/>
</dbReference>
<evidence type="ECO:0000256" key="1">
    <source>
        <dbReference type="ARBA" id="ARBA00023125"/>
    </source>
</evidence>
<comment type="caution">
    <text evidence="4">The sequence shown here is derived from an EMBL/GenBank/DDBJ whole genome shotgun (WGS) entry which is preliminary data.</text>
</comment>
<organism evidence="4 5">
    <name type="scientific">Thermocatellispora tengchongensis</name>
    <dbReference type="NCBI Taxonomy" id="1073253"/>
    <lineage>
        <taxon>Bacteria</taxon>
        <taxon>Bacillati</taxon>
        <taxon>Actinomycetota</taxon>
        <taxon>Actinomycetes</taxon>
        <taxon>Streptosporangiales</taxon>
        <taxon>Streptosporangiaceae</taxon>
        <taxon>Thermocatellispora</taxon>
    </lineage>
</organism>
<dbReference type="RefSeq" id="WP_185054232.1">
    <property type="nucleotide sequence ID" value="NZ_BAABIX010000012.1"/>
</dbReference>
<dbReference type="AlphaFoldDB" id="A0A840PMN9"/>
<protein>
    <submittedName>
        <fullName evidence="4">AcrR family transcriptional regulator</fullName>
    </submittedName>
</protein>
<keyword evidence="5" id="KW-1185">Reference proteome</keyword>
<dbReference type="InterPro" id="IPR001647">
    <property type="entry name" value="HTH_TetR"/>
</dbReference>
<evidence type="ECO:0000313" key="4">
    <source>
        <dbReference type="EMBL" id="MBB5137315.1"/>
    </source>
</evidence>
<dbReference type="InterPro" id="IPR036271">
    <property type="entry name" value="Tet_transcr_reg_TetR-rel_C_sf"/>
</dbReference>
<feature type="domain" description="HTH tetR-type" evidence="3">
    <location>
        <begin position="5"/>
        <end position="65"/>
    </location>
</feature>
<evidence type="ECO:0000259" key="3">
    <source>
        <dbReference type="PROSITE" id="PS50977"/>
    </source>
</evidence>
<dbReference type="PROSITE" id="PS50977">
    <property type="entry name" value="HTH_TETR_2"/>
    <property type="match status" value="1"/>
</dbReference>
<dbReference type="PANTHER" id="PTHR30055">
    <property type="entry name" value="HTH-TYPE TRANSCRIPTIONAL REGULATOR RUTR"/>
    <property type="match status" value="1"/>
</dbReference>
<dbReference type="PANTHER" id="PTHR30055:SF220">
    <property type="entry name" value="TETR-FAMILY REGULATORY PROTEIN"/>
    <property type="match status" value="1"/>
</dbReference>
<dbReference type="SUPFAM" id="SSF48498">
    <property type="entry name" value="Tetracyclin repressor-like, C-terminal domain"/>
    <property type="match status" value="1"/>
</dbReference>
<reference evidence="4 5" key="1">
    <citation type="submission" date="2020-08" db="EMBL/GenBank/DDBJ databases">
        <title>Genomic Encyclopedia of Type Strains, Phase IV (KMG-IV): sequencing the most valuable type-strain genomes for metagenomic binning, comparative biology and taxonomic classification.</title>
        <authorList>
            <person name="Goeker M."/>
        </authorList>
    </citation>
    <scope>NUCLEOTIDE SEQUENCE [LARGE SCALE GENOMIC DNA]</scope>
    <source>
        <strain evidence="4 5">DSM 45615</strain>
    </source>
</reference>
<dbReference type="PRINTS" id="PR00455">
    <property type="entry name" value="HTHTETR"/>
</dbReference>
<proteinExistence type="predicted"/>
<feature type="DNA-binding region" description="H-T-H motif" evidence="2">
    <location>
        <begin position="28"/>
        <end position="47"/>
    </location>
</feature>
<dbReference type="Pfam" id="PF00440">
    <property type="entry name" value="TetR_N"/>
    <property type="match status" value="1"/>
</dbReference>
<dbReference type="Proteomes" id="UP000578449">
    <property type="component" value="Unassembled WGS sequence"/>
</dbReference>
<gene>
    <name evidence="4" type="ORF">HNP84_007067</name>
</gene>
<dbReference type="SUPFAM" id="SSF46689">
    <property type="entry name" value="Homeodomain-like"/>
    <property type="match status" value="1"/>
</dbReference>
<accession>A0A840PMN9</accession>
<dbReference type="InterPro" id="IPR050109">
    <property type="entry name" value="HTH-type_TetR-like_transc_reg"/>
</dbReference>
<keyword evidence="1 2" id="KW-0238">DNA-binding</keyword>